<evidence type="ECO:0000313" key="2">
    <source>
        <dbReference type="EMBL" id="OQW98143.1"/>
    </source>
</evidence>
<sequence length="240" mass="27099">MEYLKIRNSATQVRADGTPFAVPLFVTKHKKYGTTASEEPISVKRDIMVTGAHDSGKTRWLTRMYEQSNRIWTKSKSSAIWLSALRPLGSWSDCLQIVEWWQEKAAADPVNYEPWAKVPAWKRQELIPDYLKETGSVLFIDDAHKLAGRKLQVARMCVLNAKICVISTTEEQRIAPNLRSALLKRDPQIFRLDSEVAYDATKPLIWLIALAALGAGWWEISLVLGGMQALASGRRSSKQD</sequence>
<proteinExistence type="predicted"/>
<keyword evidence="1" id="KW-1133">Transmembrane helix</keyword>
<keyword evidence="1" id="KW-0812">Transmembrane</keyword>
<protein>
    <submittedName>
        <fullName evidence="2">Uncharacterized protein</fullName>
    </submittedName>
</protein>
<evidence type="ECO:0000256" key="1">
    <source>
        <dbReference type="SAM" id="Phobius"/>
    </source>
</evidence>
<dbReference type="InterPro" id="IPR027417">
    <property type="entry name" value="P-loop_NTPase"/>
</dbReference>
<dbReference type="AlphaFoldDB" id="A0A1Y1Q745"/>
<dbReference type="SUPFAM" id="SSF52540">
    <property type="entry name" value="P-loop containing nucleoside triphosphate hydrolases"/>
    <property type="match status" value="1"/>
</dbReference>
<gene>
    <name evidence="2" type="ORF">BWK73_53240</name>
</gene>
<dbReference type="EMBL" id="MTEJ01000774">
    <property type="protein sequence ID" value="OQW98143.1"/>
    <property type="molecule type" value="Genomic_DNA"/>
</dbReference>
<keyword evidence="1" id="KW-0472">Membrane</keyword>
<feature type="transmembrane region" description="Helical" evidence="1">
    <location>
        <begin position="204"/>
        <end position="231"/>
    </location>
</feature>
<dbReference type="Proteomes" id="UP000192491">
    <property type="component" value="Unassembled WGS sequence"/>
</dbReference>
<comment type="caution">
    <text evidence="2">The sequence shown here is derived from an EMBL/GenBank/DDBJ whole genome shotgun (WGS) entry which is preliminary data.</text>
</comment>
<accession>A0A1Y1Q745</accession>
<organism evidence="2 3">
    <name type="scientific">Thiothrix lacustris</name>
    <dbReference type="NCBI Taxonomy" id="525917"/>
    <lineage>
        <taxon>Bacteria</taxon>
        <taxon>Pseudomonadati</taxon>
        <taxon>Pseudomonadota</taxon>
        <taxon>Gammaproteobacteria</taxon>
        <taxon>Thiotrichales</taxon>
        <taxon>Thiotrichaceae</taxon>
        <taxon>Thiothrix</taxon>
    </lineage>
</organism>
<reference evidence="2 3" key="1">
    <citation type="submission" date="2017-01" db="EMBL/GenBank/DDBJ databases">
        <title>Novel large sulfur bacteria in the metagenomes of groundwater-fed chemosynthetic microbial mats in the Lake Huron basin.</title>
        <authorList>
            <person name="Sharrar A.M."/>
            <person name="Flood B.E."/>
            <person name="Bailey J.V."/>
            <person name="Jones D.S."/>
            <person name="Biddanda B."/>
            <person name="Ruberg S.A."/>
            <person name="Marcus D.N."/>
            <person name="Dick G.J."/>
        </authorList>
    </citation>
    <scope>NUCLEOTIDE SEQUENCE [LARGE SCALE GENOMIC DNA]</scope>
    <source>
        <strain evidence="2">A8</strain>
    </source>
</reference>
<evidence type="ECO:0000313" key="3">
    <source>
        <dbReference type="Proteomes" id="UP000192491"/>
    </source>
</evidence>
<name>A0A1Y1Q745_9GAMM</name>